<dbReference type="InterPro" id="IPR029044">
    <property type="entry name" value="Nucleotide-diphossugar_trans"/>
</dbReference>
<keyword evidence="4 7" id="KW-0808">Transferase</keyword>
<reference evidence="8" key="1">
    <citation type="submission" date="2016-10" db="EMBL/GenBank/DDBJ databases">
        <authorList>
            <person name="Varghese N."/>
            <person name="Submissions S."/>
        </authorList>
    </citation>
    <scope>NUCLEOTIDE SEQUENCE [LARGE SCALE GENOMIC DNA]</scope>
    <source>
        <strain evidence="8">JCM 18195</strain>
    </source>
</reference>
<evidence type="ECO:0000256" key="2">
    <source>
        <dbReference type="ARBA" id="ARBA00022475"/>
    </source>
</evidence>
<dbReference type="GO" id="GO:0016757">
    <property type="term" value="F:glycosyltransferase activity"/>
    <property type="evidence" value="ECO:0007669"/>
    <property type="project" value="UniProtKB-KW"/>
</dbReference>
<gene>
    <name evidence="7" type="ORF">SAMN05216229_10684</name>
</gene>
<proteinExistence type="predicted"/>
<evidence type="ECO:0000256" key="4">
    <source>
        <dbReference type="ARBA" id="ARBA00022679"/>
    </source>
</evidence>
<evidence type="ECO:0000256" key="3">
    <source>
        <dbReference type="ARBA" id="ARBA00022676"/>
    </source>
</evidence>
<evidence type="ECO:0000259" key="6">
    <source>
        <dbReference type="Pfam" id="PF00535"/>
    </source>
</evidence>
<dbReference type="InterPro" id="IPR001173">
    <property type="entry name" value="Glyco_trans_2-like"/>
</dbReference>
<keyword evidence="2" id="KW-1003">Cell membrane</keyword>
<evidence type="ECO:0000313" key="7">
    <source>
        <dbReference type="EMBL" id="SFP81745.1"/>
    </source>
</evidence>
<evidence type="ECO:0000256" key="5">
    <source>
        <dbReference type="ARBA" id="ARBA00023136"/>
    </source>
</evidence>
<keyword evidence="3" id="KW-0328">Glycosyltransferase</keyword>
<evidence type="ECO:0000313" key="8">
    <source>
        <dbReference type="Proteomes" id="UP000243084"/>
    </source>
</evidence>
<accession>A0A1I5TFB1</accession>
<dbReference type="GO" id="GO:0005886">
    <property type="term" value="C:plasma membrane"/>
    <property type="evidence" value="ECO:0007669"/>
    <property type="project" value="UniProtKB-SubCell"/>
</dbReference>
<dbReference type="Pfam" id="PF00535">
    <property type="entry name" value="Glycos_transf_2"/>
    <property type="match status" value="1"/>
</dbReference>
<keyword evidence="5" id="KW-0472">Membrane</keyword>
<dbReference type="Proteomes" id="UP000243084">
    <property type="component" value="Unassembled WGS sequence"/>
</dbReference>
<name>A0A1I5TFB1_9GAMM</name>
<dbReference type="AlphaFoldDB" id="A0A1I5TFB1"/>
<dbReference type="EMBL" id="FOXM01000006">
    <property type="protein sequence ID" value="SFP81745.1"/>
    <property type="molecule type" value="Genomic_DNA"/>
</dbReference>
<dbReference type="PANTHER" id="PTHR43646">
    <property type="entry name" value="GLYCOSYLTRANSFERASE"/>
    <property type="match status" value="1"/>
</dbReference>
<dbReference type="Gene3D" id="3.90.550.10">
    <property type="entry name" value="Spore Coat Polysaccharide Biosynthesis Protein SpsA, Chain A"/>
    <property type="match status" value="1"/>
</dbReference>
<dbReference type="OrthoDB" id="5291101at2"/>
<evidence type="ECO:0000256" key="1">
    <source>
        <dbReference type="ARBA" id="ARBA00004236"/>
    </source>
</evidence>
<comment type="subcellular location">
    <subcellularLocation>
        <location evidence="1">Cell membrane</location>
    </subcellularLocation>
</comment>
<keyword evidence="8" id="KW-1185">Reference proteome</keyword>
<feature type="domain" description="Glycosyltransferase 2-like" evidence="6">
    <location>
        <begin position="8"/>
        <end position="126"/>
    </location>
</feature>
<dbReference type="RefSeq" id="WP_139231044.1">
    <property type="nucleotide sequence ID" value="NZ_FOXM01000006.1"/>
</dbReference>
<dbReference type="SUPFAM" id="SSF53448">
    <property type="entry name" value="Nucleotide-diphospho-sugar transferases"/>
    <property type="match status" value="1"/>
</dbReference>
<organism evidence="7 8">
    <name type="scientific">Geopseudomonas sagittaria</name>
    <dbReference type="NCBI Taxonomy" id="1135990"/>
    <lineage>
        <taxon>Bacteria</taxon>
        <taxon>Pseudomonadati</taxon>
        <taxon>Pseudomonadota</taxon>
        <taxon>Gammaproteobacteria</taxon>
        <taxon>Pseudomonadales</taxon>
        <taxon>Pseudomonadaceae</taxon>
        <taxon>Geopseudomonas</taxon>
    </lineage>
</organism>
<sequence>MSTPAAVSVIIPCLHDEAVLERLLGQLRQAAQDDGGQPLQLIVVDAARSERCRATCLANGALWSAAQPCRGEQLRQGAALAEHEILWFLHADAELDHQPLAALVQAIASGAAGGYFAFRFSGTPGWQGRLLERLVSWRNRIGVPYGDQGLFARRDAYFAVGQHAPWPLFEEVPLVEGLREYGDFRRIERGLQVSPRRWQRDGWWRRSLRNRLLALGFVLGVAPQRLARLYAGRPRAAASSAEGRPSDVRK</sequence>
<protein>
    <submittedName>
        <fullName evidence="7">Transferase 2, rSAM/selenodomain-associated</fullName>
    </submittedName>
</protein>
<dbReference type="PANTHER" id="PTHR43646:SF2">
    <property type="entry name" value="GLYCOSYLTRANSFERASE 2-LIKE DOMAIN-CONTAINING PROTEIN"/>
    <property type="match status" value="1"/>
</dbReference>